<reference evidence="3" key="2">
    <citation type="submission" date="2020-05" db="UniProtKB">
        <authorList>
            <consortium name="EnsemblMetazoa"/>
        </authorList>
    </citation>
    <scope>IDENTIFICATION</scope>
</reference>
<evidence type="ECO:0000256" key="1">
    <source>
        <dbReference type="SAM" id="MobiDB-lite"/>
    </source>
</evidence>
<dbReference type="EnsemblMetazoa" id="ASIC021698-RA">
    <property type="protein sequence ID" value="ASIC021698-PA"/>
    <property type="gene ID" value="ASIC021698"/>
</dbReference>
<keyword evidence="4" id="KW-1185">Reference proteome</keyword>
<sequence length="204" mass="22225">MNRKWFEPQCGASSGNYGNGNGTSNQPPPPSCCGGDSSVAPWARGVNLTFAGASRLQRGSFADTRVFGFDRKCPFGRISPRRCLIDKRVPRKPLPLGQEGDCVAKEENQLLVPPNSWADTGEYTGRKFKVANITVEALAGAEQRTRLSVSVPGRMLAHTVLAQAPSLALPAVGHYRGQFRFPFVPVRRDRVSRVVSDRVCIVAK</sequence>
<dbReference type="Proteomes" id="UP000030765">
    <property type="component" value="Unassembled WGS sequence"/>
</dbReference>
<evidence type="ECO:0000313" key="2">
    <source>
        <dbReference type="EMBL" id="KFB53385.1"/>
    </source>
</evidence>
<dbReference type="AlphaFoldDB" id="A0A084WT41"/>
<proteinExistence type="predicted"/>
<evidence type="ECO:0000313" key="3">
    <source>
        <dbReference type="EnsemblMetazoa" id="ASIC021698-PA"/>
    </source>
</evidence>
<name>A0A084WT41_ANOSI</name>
<organism evidence="2">
    <name type="scientific">Anopheles sinensis</name>
    <name type="common">Mosquito</name>
    <dbReference type="NCBI Taxonomy" id="74873"/>
    <lineage>
        <taxon>Eukaryota</taxon>
        <taxon>Metazoa</taxon>
        <taxon>Ecdysozoa</taxon>
        <taxon>Arthropoda</taxon>
        <taxon>Hexapoda</taxon>
        <taxon>Insecta</taxon>
        <taxon>Pterygota</taxon>
        <taxon>Neoptera</taxon>
        <taxon>Endopterygota</taxon>
        <taxon>Diptera</taxon>
        <taxon>Nematocera</taxon>
        <taxon>Culicoidea</taxon>
        <taxon>Culicidae</taxon>
        <taxon>Anophelinae</taxon>
        <taxon>Anopheles</taxon>
    </lineage>
</organism>
<protein>
    <submittedName>
        <fullName evidence="2 3">Sporulation protein YqfD</fullName>
    </submittedName>
</protein>
<dbReference type="EMBL" id="KE525419">
    <property type="protein sequence ID" value="KFB53385.1"/>
    <property type="molecule type" value="Genomic_DNA"/>
</dbReference>
<evidence type="ECO:0000313" key="4">
    <source>
        <dbReference type="Proteomes" id="UP000030765"/>
    </source>
</evidence>
<feature type="region of interest" description="Disordered" evidence="1">
    <location>
        <begin position="16"/>
        <end position="35"/>
    </location>
</feature>
<dbReference type="VEuPathDB" id="VectorBase:ASIC021698"/>
<accession>A0A084WT41</accession>
<gene>
    <name evidence="2" type="ORF">ZHAS_00021698</name>
</gene>
<reference evidence="2 4" key="1">
    <citation type="journal article" date="2014" name="BMC Genomics">
        <title>Genome sequence of Anopheles sinensis provides insight into genetics basis of mosquito competence for malaria parasites.</title>
        <authorList>
            <person name="Zhou D."/>
            <person name="Zhang D."/>
            <person name="Ding G."/>
            <person name="Shi L."/>
            <person name="Hou Q."/>
            <person name="Ye Y."/>
            <person name="Xu Y."/>
            <person name="Zhou H."/>
            <person name="Xiong C."/>
            <person name="Li S."/>
            <person name="Yu J."/>
            <person name="Hong S."/>
            <person name="Yu X."/>
            <person name="Zou P."/>
            <person name="Chen C."/>
            <person name="Chang X."/>
            <person name="Wang W."/>
            <person name="Lv Y."/>
            <person name="Sun Y."/>
            <person name="Ma L."/>
            <person name="Shen B."/>
            <person name="Zhu C."/>
        </authorList>
    </citation>
    <scope>NUCLEOTIDE SEQUENCE [LARGE SCALE GENOMIC DNA]</scope>
</reference>
<dbReference type="EMBL" id="ATLV01026830">
    <property type="status" value="NOT_ANNOTATED_CDS"/>
    <property type="molecule type" value="Genomic_DNA"/>
</dbReference>